<dbReference type="Proteomes" id="UP000828390">
    <property type="component" value="Unassembled WGS sequence"/>
</dbReference>
<dbReference type="AlphaFoldDB" id="A0A9D4RHH0"/>
<accession>A0A9D4RHH0</accession>
<reference evidence="1" key="1">
    <citation type="journal article" date="2019" name="bioRxiv">
        <title>The Genome of the Zebra Mussel, Dreissena polymorpha: A Resource for Invasive Species Research.</title>
        <authorList>
            <person name="McCartney M.A."/>
            <person name="Auch B."/>
            <person name="Kono T."/>
            <person name="Mallez S."/>
            <person name="Zhang Y."/>
            <person name="Obille A."/>
            <person name="Becker A."/>
            <person name="Abrahante J.E."/>
            <person name="Garbe J."/>
            <person name="Badalamenti J.P."/>
            <person name="Herman A."/>
            <person name="Mangelson H."/>
            <person name="Liachko I."/>
            <person name="Sullivan S."/>
            <person name="Sone E.D."/>
            <person name="Koren S."/>
            <person name="Silverstein K.A.T."/>
            <person name="Beckman K.B."/>
            <person name="Gohl D.M."/>
        </authorList>
    </citation>
    <scope>NUCLEOTIDE SEQUENCE</scope>
    <source>
        <strain evidence="1">Duluth1</strain>
        <tissue evidence="1">Whole animal</tissue>
    </source>
</reference>
<gene>
    <name evidence="1" type="ORF">DPMN_031893</name>
</gene>
<evidence type="ECO:0000313" key="1">
    <source>
        <dbReference type="EMBL" id="KAH3868741.1"/>
    </source>
</evidence>
<dbReference type="EMBL" id="JAIWYP010000002">
    <property type="protein sequence ID" value="KAH3868741.1"/>
    <property type="molecule type" value="Genomic_DNA"/>
</dbReference>
<comment type="caution">
    <text evidence="1">The sequence shown here is derived from an EMBL/GenBank/DDBJ whole genome shotgun (WGS) entry which is preliminary data.</text>
</comment>
<keyword evidence="2" id="KW-1185">Reference proteome</keyword>
<reference evidence="1" key="2">
    <citation type="submission" date="2020-11" db="EMBL/GenBank/DDBJ databases">
        <authorList>
            <person name="McCartney M.A."/>
            <person name="Auch B."/>
            <person name="Kono T."/>
            <person name="Mallez S."/>
            <person name="Becker A."/>
            <person name="Gohl D.M."/>
            <person name="Silverstein K.A.T."/>
            <person name="Koren S."/>
            <person name="Bechman K.B."/>
            <person name="Herman A."/>
            <person name="Abrahante J.E."/>
            <person name="Garbe J."/>
        </authorList>
    </citation>
    <scope>NUCLEOTIDE SEQUENCE</scope>
    <source>
        <strain evidence="1">Duluth1</strain>
        <tissue evidence="1">Whole animal</tissue>
    </source>
</reference>
<name>A0A9D4RHH0_DREPO</name>
<proteinExistence type="predicted"/>
<evidence type="ECO:0000313" key="2">
    <source>
        <dbReference type="Proteomes" id="UP000828390"/>
    </source>
</evidence>
<protein>
    <submittedName>
        <fullName evidence="1">Uncharacterized protein</fullName>
    </submittedName>
</protein>
<sequence>MDRYFNARHRSSNSVSVRKTLDGCPAFKISALALWTQTSSNLRLAVPNFD</sequence>
<organism evidence="1 2">
    <name type="scientific">Dreissena polymorpha</name>
    <name type="common">Zebra mussel</name>
    <name type="synonym">Mytilus polymorpha</name>
    <dbReference type="NCBI Taxonomy" id="45954"/>
    <lineage>
        <taxon>Eukaryota</taxon>
        <taxon>Metazoa</taxon>
        <taxon>Spiralia</taxon>
        <taxon>Lophotrochozoa</taxon>
        <taxon>Mollusca</taxon>
        <taxon>Bivalvia</taxon>
        <taxon>Autobranchia</taxon>
        <taxon>Heteroconchia</taxon>
        <taxon>Euheterodonta</taxon>
        <taxon>Imparidentia</taxon>
        <taxon>Neoheterodontei</taxon>
        <taxon>Myida</taxon>
        <taxon>Dreissenoidea</taxon>
        <taxon>Dreissenidae</taxon>
        <taxon>Dreissena</taxon>
    </lineage>
</organism>